<dbReference type="PRINTS" id="PR00344">
    <property type="entry name" value="BCTRLSENSOR"/>
</dbReference>
<dbReference type="CDD" id="cd00082">
    <property type="entry name" value="HisKA"/>
    <property type="match status" value="1"/>
</dbReference>
<dbReference type="InterPro" id="IPR004358">
    <property type="entry name" value="Sig_transdc_His_kin-like_C"/>
</dbReference>
<evidence type="ECO:0000256" key="6">
    <source>
        <dbReference type="ARBA" id="ARBA00022679"/>
    </source>
</evidence>
<evidence type="ECO:0000256" key="9">
    <source>
        <dbReference type="ARBA" id="ARBA00022777"/>
    </source>
</evidence>
<keyword evidence="9 17" id="KW-0418">Kinase</keyword>
<evidence type="ECO:0000259" key="16">
    <source>
        <dbReference type="PROSITE" id="PS50885"/>
    </source>
</evidence>
<keyword evidence="18" id="KW-1185">Reference proteome</keyword>
<dbReference type="InterPro" id="IPR003660">
    <property type="entry name" value="HAMP_dom"/>
</dbReference>
<reference evidence="17 18" key="1">
    <citation type="submission" date="2023-04" db="EMBL/GenBank/DDBJ databases">
        <title>A long-awaited taxogenomic arrangement of the family Halomonadaceae.</title>
        <authorList>
            <person name="De La Haba R."/>
            <person name="Chuvochina M."/>
            <person name="Wittouck S."/>
            <person name="Arahal D.R."/>
            <person name="Sanchez-Porro C."/>
            <person name="Hugenholtz P."/>
            <person name="Ventosa A."/>
        </authorList>
    </citation>
    <scope>NUCLEOTIDE SEQUENCE [LARGE SCALE GENOMIC DNA]</scope>
    <source>
        <strain evidence="17 18">DSM 22428</strain>
    </source>
</reference>
<dbReference type="PANTHER" id="PTHR45528">
    <property type="entry name" value="SENSOR HISTIDINE KINASE CPXA"/>
    <property type="match status" value="1"/>
</dbReference>
<keyword evidence="5" id="KW-0597">Phosphoprotein</keyword>
<evidence type="ECO:0000256" key="14">
    <source>
        <dbReference type="SAM" id="Phobius"/>
    </source>
</evidence>
<dbReference type="SMART" id="SM00388">
    <property type="entry name" value="HisKA"/>
    <property type="match status" value="1"/>
</dbReference>
<dbReference type="Proteomes" id="UP001269375">
    <property type="component" value="Unassembled WGS sequence"/>
</dbReference>
<gene>
    <name evidence="17" type="ORF">QC825_05405</name>
</gene>
<feature type="domain" description="Histidine kinase" evidence="15">
    <location>
        <begin position="259"/>
        <end position="477"/>
    </location>
</feature>
<dbReference type="InterPro" id="IPR050398">
    <property type="entry name" value="HssS/ArlS-like"/>
</dbReference>
<dbReference type="Gene3D" id="1.10.287.130">
    <property type="match status" value="1"/>
</dbReference>
<keyword evidence="12" id="KW-0902">Two-component regulatory system</keyword>
<evidence type="ECO:0000256" key="3">
    <source>
        <dbReference type="ARBA" id="ARBA00012438"/>
    </source>
</evidence>
<evidence type="ECO:0000256" key="1">
    <source>
        <dbReference type="ARBA" id="ARBA00000085"/>
    </source>
</evidence>
<dbReference type="InterPro" id="IPR003661">
    <property type="entry name" value="HisK_dim/P_dom"/>
</dbReference>
<dbReference type="PROSITE" id="PS50109">
    <property type="entry name" value="HIS_KIN"/>
    <property type="match status" value="1"/>
</dbReference>
<evidence type="ECO:0000256" key="8">
    <source>
        <dbReference type="ARBA" id="ARBA00022741"/>
    </source>
</evidence>
<evidence type="ECO:0000313" key="17">
    <source>
        <dbReference type="EMBL" id="MDR5895506.1"/>
    </source>
</evidence>
<keyword evidence="13 14" id="KW-0472">Membrane</keyword>
<dbReference type="SUPFAM" id="SSF55874">
    <property type="entry name" value="ATPase domain of HSP90 chaperone/DNA topoisomerase II/histidine kinase"/>
    <property type="match status" value="1"/>
</dbReference>
<keyword evidence="11 14" id="KW-1133">Transmembrane helix</keyword>
<organism evidence="17 18">
    <name type="scientific">Larsenimonas suaedae</name>
    <dbReference type="NCBI Taxonomy" id="1851019"/>
    <lineage>
        <taxon>Bacteria</taxon>
        <taxon>Pseudomonadati</taxon>
        <taxon>Pseudomonadota</taxon>
        <taxon>Gammaproteobacteria</taxon>
        <taxon>Oceanospirillales</taxon>
        <taxon>Halomonadaceae</taxon>
        <taxon>Larsenimonas</taxon>
    </lineage>
</organism>
<comment type="caution">
    <text evidence="17">The sequence shown here is derived from an EMBL/GenBank/DDBJ whole genome shotgun (WGS) entry which is preliminary data.</text>
</comment>
<feature type="transmembrane region" description="Helical" evidence="14">
    <location>
        <begin position="14"/>
        <end position="34"/>
    </location>
</feature>
<dbReference type="InterPro" id="IPR036097">
    <property type="entry name" value="HisK_dim/P_sf"/>
</dbReference>
<evidence type="ECO:0000256" key="7">
    <source>
        <dbReference type="ARBA" id="ARBA00022692"/>
    </source>
</evidence>
<dbReference type="InterPro" id="IPR003594">
    <property type="entry name" value="HATPase_dom"/>
</dbReference>
<keyword evidence="10" id="KW-0067">ATP-binding</keyword>
<keyword evidence="6" id="KW-0808">Transferase</keyword>
<dbReference type="Pfam" id="PF02518">
    <property type="entry name" value="HATPase_c"/>
    <property type="match status" value="1"/>
</dbReference>
<dbReference type="InterPro" id="IPR036890">
    <property type="entry name" value="HATPase_C_sf"/>
</dbReference>
<evidence type="ECO:0000256" key="13">
    <source>
        <dbReference type="ARBA" id="ARBA00023136"/>
    </source>
</evidence>
<evidence type="ECO:0000313" key="18">
    <source>
        <dbReference type="Proteomes" id="UP001269375"/>
    </source>
</evidence>
<sequence>MANNVSRRWRPRSLPQLVLLAFVMVMLPMAVLIFQAGQTLSELSELADVSARQAVDQTRRARTLTNLSVEMERSARQYAVLEDPGLLSIYNERAERYRELLDQQATLLGNDPIIDVLEKELTGLQALSTASLQDIQEGLSDFQSFSQHTDELLNKTRDIVDARIDTIRARAREVKRQLWLQSAILIPVSLALILFFTWLIIRPIKQLESRILGIGSGDRQAEPVRLQGPSELVNLGERLTWLSTRLEELEAQKQQFLRHMSHELKTPLASIREGTGLLADGIVGELAPRQREIVLLLDESSQELQTLIEQLLDYNLLQHNRKLQVKRFDVSHMVQEVLNKHHLALESKAMDVSWSRYRLPWQADRTRTLRIVDNLVSNAVAYGEDNGKLWVRTFVHDDMLYIEVANTGEPIADKDRDHLFEPFYQGASKRKGPLKGSGIGLSVASDSAAAQDGTLELVEDDDGEAAVCFRLILPWLGERLEENDNDEQAVQNA</sequence>
<keyword evidence="8" id="KW-0547">Nucleotide-binding</keyword>
<evidence type="ECO:0000256" key="4">
    <source>
        <dbReference type="ARBA" id="ARBA00022475"/>
    </source>
</evidence>
<dbReference type="InterPro" id="IPR005467">
    <property type="entry name" value="His_kinase_dom"/>
</dbReference>
<keyword evidence="4" id="KW-1003">Cell membrane</keyword>
<feature type="domain" description="HAMP" evidence="16">
    <location>
        <begin position="198"/>
        <end position="251"/>
    </location>
</feature>
<dbReference type="EC" id="2.7.13.3" evidence="3"/>
<evidence type="ECO:0000259" key="15">
    <source>
        <dbReference type="PROSITE" id="PS50109"/>
    </source>
</evidence>
<dbReference type="Gene3D" id="3.30.565.10">
    <property type="entry name" value="Histidine kinase-like ATPase, C-terminal domain"/>
    <property type="match status" value="1"/>
</dbReference>
<protein>
    <recommendedName>
        <fullName evidence="3">histidine kinase</fullName>
        <ecNumber evidence="3">2.7.13.3</ecNumber>
    </recommendedName>
</protein>
<dbReference type="Gene3D" id="6.10.340.10">
    <property type="match status" value="1"/>
</dbReference>
<dbReference type="PROSITE" id="PS50885">
    <property type="entry name" value="HAMP"/>
    <property type="match status" value="1"/>
</dbReference>
<accession>A0ABU1GVC8</accession>
<dbReference type="GO" id="GO:0016301">
    <property type="term" value="F:kinase activity"/>
    <property type="evidence" value="ECO:0007669"/>
    <property type="project" value="UniProtKB-KW"/>
</dbReference>
<dbReference type="RefSeq" id="WP_251591523.1">
    <property type="nucleotide sequence ID" value="NZ_JAMLJI010000001.1"/>
</dbReference>
<feature type="transmembrane region" description="Helical" evidence="14">
    <location>
        <begin position="178"/>
        <end position="201"/>
    </location>
</feature>
<evidence type="ECO:0000256" key="5">
    <source>
        <dbReference type="ARBA" id="ARBA00022553"/>
    </source>
</evidence>
<name>A0ABU1GVC8_9GAMM</name>
<dbReference type="Pfam" id="PF00512">
    <property type="entry name" value="HisKA"/>
    <property type="match status" value="1"/>
</dbReference>
<dbReference type="PANTHER" id="PTHR45528:SF1">
    <property type="entry name" value="SENSOR HISTIDINE KINASE CPXA"/>
    <property type="match status" value="1"/>
</dbReference>
<comment type="catalytic activity">
    <reaction evidence="1">
        <text>ATP + protein L-histidine = ADP + protein N-phospho-L-histidine.</text>
        <dbReference type="EC" id="2.7.13.3"/>
    </reaction>
</comment>
<proteinExistence type="predicted"/>
<keyword evidence="7 14" id="KW-0812">Transmembrane</keyword>
<dbReference type="SMART" id="SM00387">
    <property type="entry name" value="HATPase_c"/>
    <property type="match status" value="1"/>
</dbReference>
<dbReference type="SUPFAM" id="SSF47384">
    <property type="entry name" value="Homodimeric domain of signal transducing histidine kinase"/>
    <property type="match status" value="1"/>
</dbReference>
<dbReference type="EMBL" id="JARWAO010000002">
    <property type="protein sequence ID" value="MDR5895506.1"/>
    <property type="molecule type" value="Genomic_DNA"/>
</dbReference>
<evidence type="ECO:0000256" key="2">
    <source>
        <dbReference type="ARBA" id="ARBA00004651"/>
    </source>
</evidence>
<comment type="subcellular location">
    <subcellularLocation>
        <location evidence="2">Cell membrane</location>
        <topology evidence="2">Multi-pass membrane protein</topology>
    </subcellularLocation>
</comment>
<evidence type="ECO:0000256" key="12">
    <source>
        <dbReference type="ARBA" id="ARBA00023012"/>
    </source>
</evidence>
<evidence type="ECO:0000256" key="11">
    <source>
        <dbReference type="ARBA" id="ARBA00022989"/>
    </source>
</evidence>
<evidence type="ECO:0000256" key="10">
    <source>
        <dbReference type="ARBA" id="ARBA00022840"/>
    </source>
</evidence>